<dbReference type="AlphaFoldDB" id="A0A511V4U3"/>
<feature type="domain" description="DUF1659" evidence="1">
    <location>
        <begin position="5"/>
        <end position="71"/>
    </location>
</feature>
<name>A0A511V4U3_9BACI</name>
<gene>
    <name evidence="2" type="ORF">CQU01_24700</name>
</gene>
<reference evidence="2 3" key="1">
    <citation type="submission" date="2019-07" db="EMBL/GenBank/DDBJ databases">
        <title>Whole genome shotgun sequence of Cerasibacillus quisquiliarum NBRC 102429.</title>
        <authorList>
            <person name="Hosoyama A."/>
            <person name="Uohara A."/>
            <person name="Ohji S."/>
            <person name="Ichikawa N."/>
        </authorList>
    </citation>
    <scope>NUCLEOTIDE SEQUENCE [LARGE SCALE GENOMIC DNA]</scope>
    <source>
        <strain evidence="2 3">NBRC 102429</strain>
    </source>
</reference>
<evidence type="ECO:0000259" key="1">
    <source>
        <dbReference type="Pfam" id="PF07872"/>
    </source>
</evidence>
<dbReference type="InterPro" id="IPR012454">
    <property type="entry name" value="DUF1659"/>
</dbReference>
<organism evidence="2 3">
    <name type="scientific">Cerasibacillus quisquiliarum</name>
    <dbReference type="NCBI Taxonomy" id="227865"/>
    <lineage>
        <taxon>Bacteria</taxon>
        <taxon>Bacillati</taxon>
        <taxon>Bacillota</taxon>
        <taxon>Bacilli</taxon>
        <taxon>Bacillales</taxon>
        <taxon>Bacillaceae</taxon>
        <taxon>Cerasibacillus</taxon>
    </lineage>
</organism>
<protein>
    <recommendedName>
        <fullName evidence="1">DUF1659 domain-containing protein</fullName>
    </recommendedName>
</protein>
<sequence>MAHEDMLTSQLRLVFYVGEDAMTGKPIYKTKAFNVHTDATPESLFTVSQALASLQQRPLFNVERVDKSEIRQS</sequence>
<evidence type="ECO:0000313" key="2">
    <source>
        <dbReference type="EMBL" id="GEN32232.1"/>
    </source>
</evidence>
<dbReference type="Proteomes" id="UP000321491">
    <property type="component" value="Unassembled WGS sequence"/>
</dbReference>
<proteinExistence type="predicted"/>
<evidence type="ECO:0000313" key="3">
    <source>
        <dbReference type="Proteomes" id="UP000321491"/>
    </source>
</evidence>
<dbReference type="Pfam" id="PF07872">
    <property type="entry name" value="DUF1659"/>
    <property type="match status" value="1"/>
</dbReference>
<keyword evidence="3" id="KW-1185">Reference proteome</keyword>
<dbReference type="RefSeq" id="WP_246118113.1">
    <property type="nucleotide sequence ID" value="NZ_BJXW01000035.1"/>
</dbReference>
<accession>A0A511V4U3</accession>
<comment type="caution">
    <text evidence="2">The sequence shown here is derived from an EMBL/GenBank/DDBJ whole genome shotgun (WGS) entry which is preliminary data.</text>
</comment>
<dbReference type="EMBL" id="BJXW01000035">
    <property type="protein sequence ID" value="GEN32232.1"/>
    <property type="molecule type" value="Genomic_DNA"/>
</dbReference>